<keyword evidence="4" id="KW-1133">Transmembrane helix</keyword>
<evidence type="ECO:0000259" key="5">
    <source>
        <dbReference type="PROSITE" id="PS50111"/>
    </source>
</evidence>
<feature type="domain" description="HAMP" evidence="6">
    <location>
        <begin position="400"/>
        <end position="446"/>
    </location>
</feature>
<evidence type="ECO:0000313" key="8">
    <source>
        <dbReference type="Proteomes" id="UP000781710"/>
    </source>
</evidence>
<dbReference type="RefSeq" id="WP_162337317.1">
    <property type="nucleotide sequence ID" value="NZ_JBHSRQ010000011.1"/>
</dbReference>
<dbReference type="SMART" id="SM00283">
    <property type="entry name" value="MA"/>
    <property type="match status" value="1"/>
</dbReference>
<comment type="similarity">
    <text evidence="2">Belongs to the methyl-accepting chemotaxis (MCP) protein family.</text>
</comment>
<dbReference type="SMART" id="SM00304">
    <property type="entry name" value="HAMP"/>
    <property type="match status" value="3"/>
</dbReference>
<dbReference type="Gene3D" id="1.10.287.950">
    <property type="entry name" value="Methyl-accepting chemotaxis protein"/>
    <property type="match status" value="1"/>
</dbReference>
<proteinExistence type="inferred from homology"/>
<reference evidence="7 8" key="1">
    <citation type="submission" date="2017-10" db="EMBL/GenBank/DDBJ databases">
        <title>Whole genome sequencing of members of genus Pseudoxanthomonas.</title>
        <authorList>
            <person name="Kumar S."/>
            <person name="Bansal K."/>
            <person name="Kaur A."/>
            <person name="Patil P."/>
            <person name="Sharma S."/>
            <person name="Patil P.B."/>
        </authorList>
    </citation>
    <scope>NUCLEOTIDE SEQUENCE [LARGE SCALE GENOMIC DNA]</scope>
    <source>
        <strain evidence="7 8">DSM 17109</strain>
    </source>
</reference>
<dbReference type="InterPro" id="IPR051310">
    <property type="entry name" value="MCP_chemotaxis"/>
</dbReference>
<dbReference type="CDD" id="cd06225">
    <property type="entry name" value="HAMP"/>
    <property type="match status" value="1"/>
</dbReference>
<dbReference type="CDD" id="cd11386">
    <property type="entry name" value="MCP_signal"/>
    <property type="match status" value="1"/>
</dbReference>
<evidence type="ECO:0000256" key="4">
    <source>
        <dbReference type="SAM" id="Phobius"/>
    </source>
</evidence>
<dbReference type="Pfam" id="PF12729">
    <property type="entry name" value="4HB_MCP_1"/>
    <property type="match status" value="1"/>
</dbReference>
<evidence type="ECO:0000259" key="6">
    <source>
        <dbReference type="PROSITE" id="PS50885"/>
    </source>
</evidence>
<dbReference type="Pfam" id="PF00672">
    <property type="entry name" value="HAMP"/>
    <property type="match status" value="1"/>
</dbReference>
<name>A0ABQ6ZIS9_9GAMM</name>
<sequence>MQRIKNLKLTTKMMLAFGVVLALMLVQGIAAFVGLNSLNSVTTDLTVDVLPSVKAAGDLQSMLGEYRTNSYRQHVRASDAVKAEAKALAATTEKKIEQSIKDYAKLVASAEEKKAYDTFIKEWKAAQQSYDEVQEMLDLGLPDDAVDTFIGATRDQHRKATAALNALINVVDQQAKTASASADSTYTASSTLMIVMLLAGIVGGLALAWFFARAIANAVGEAVRVANDVSAGKLDGRIDTSRQDEVGQLLTAMQRMQTQVQSVIAAQSEMAARHDEGQISYRMDDSAFPGEYGRMVRDTNALVASHLQAIGDALKIMQRYSVGDLSQDMPELPGEKANLTETMHATKTNLSAINGEIKRLALAASSGDFSQRGDVDKYQYDFRDMIDGLNQLMETTDENLAEVSELLKAIARGDLTAQMEGDFHGVFATMRDDANATVAQLTDIVGRIQDASSSINTAAGEIASGNSDLSRRTEQQAANLEETAASMEELTSTVRQNAESARQANQLSIGAAGVASQGGEVVGKVVTTMRDIEHSSKKIADIISVIDGIAFQTNILALNAAVEAARAGEQGRGFAVVASEVRTLAQRSANAAKEIKGLIETSVDKVADGSKLVNQAGTTMAEIVASVQRVTDIMAEISAASQEQSAGIEQVNQTITQMDETTQQNAALVEEASAAARSMEEQAQALSESVSVFKLHAHAAPAAAKPAKAAPAAAPAKPVARVPAKAALEPALADGDDWQEF</sequence>
<evidence type="ECO:0000256" key="3">
    <source>
        <dbReference type="PROSITE-ProRule" id="PRU00284"/>
    </source>
</evidence>
<dbReference type="InterPro" id="IPR004089">
    <property type="entry name" value="MCPsignal_dom"/>
</dbReference>
<dbReference type="Proteomes" id="UP000781710">
    <property type="component" value="Unassembled WGS sequence"/>
</dbReference>
<gene>
    <name evidence="7" type="ORF">CSC78_07680</name>
</gene>
<dbReference type="Pfam" id="PF00015">
    <property type="entry name" value="MCPsignal"/>
    <property type="match status" value="1"/>
</dbReference>
<dbReference type="Pfam" id="PF18575">
    <property type="entry name" value="HAMP_N3"/>
    <property type="match status" value="1"/>
</dbReference>
<dbReference type="PROSITE" id="PS50885">
    <property type="entry name" value="HAMP"/>
    <property type="match status" value="2"/>
</dbReference>
<feature type="transmembrane region" description="Helical" evidence="4">
    <location>
        <begin position="192"/>
        <end position="212"/>
    </location>
</feature>
<evidence type="ECO:0000256" key="1">
    <source>
        <dbReference type="ARBA" id="ARBA00022481"/>
    </source>
</evidence>
<keyword evidence="4" id="KW-0812">Transmembrane</keyword>
<dbReference type="Pfam" id="PF18947">
    <property type="entry name" value="HAMP_2"/>
    <property type="match status" value="1"/>
</dbReference>
<dbReference type="PANTHER" id="PTHR43531">
    <property type="entry name" value="PROTEIN ICFG"/>
    <property type="match status" value="1"/>
</dbReference>
<feature type="domain" description="Methyl-accepting transducer" evidence="5">
    <location>
        <begin position="451"/>
        <end position="680"/>
    </location>
</feature>
<feature type="domain" description="HAMP" evidence="6">
    <location>
        <begin position="213"/>
        <end position="265"/>
    </location>
</feature>
<dbReference type="InterPro" id="IPR003660">
    <property type="entry name" value="HAMP_dom"/>
</dbReference>
<dbReference type="Gene3D" id="1.20.120.1530">
    <property type="match status" value="2"/>
</dbReference>
<evidence type="ECO:0000313" key="7">
    <source>
        <dbReference type="EMBL" id="KAF1725855.1"/>
    </source>
</evidence>
<dbReference type="PROSITE" id="PS50111">
    <property type="entry name" value="CHEMOTAXIS_TRANSDUC_2"/>
    <property type="match status" value="1"/>
</dbReference>
<keyword evidence="8" id="KW-1185">Reference proteome</keyword>
<dbReference type="PANTHER" id="PTHR43531:SF14">
    <property type="entry name" value="METHYL-ACCEPTING CHEMOTAXIS PROTEIN I-RELATED"/>
    <property type="match status" value="1"/>
</dbReference>
<dbReference type="InterPro" id="IPR024478">
    <property type="entry name" value="HlyB_4HB_MCP"/>
</dbReference>
<dbReference type="SUPFAM" id="SSF58104">
    <property type="entry name" value="Methyl-accepting chemotaxis protein (MCP) signaling domain"/>
    <property type="match status" value="1"/>
</dbReference>
<organism evidence="7 8">
    <name type="scientific">Pseudoxanthomonas japonensis</name>
    <dbReference type="NCBI Taxonomy" id="69284"/>
    <lineage>
        <taxon>Bacteria</taxon>
        <taxon>Pseudomonadati</taxon>
        <taxon>Pseudomonadota</taxon>
        <taxon>Gammaproteobacteria</taxon>
        <taxon>Lysobacterales</taxon>
        <taxon>Lysobacteraceae</taxon>
        <taxon>Pseudoxanthomonas</taxon>
    </lineage>
</organism>
<keyword evidence="3" id="KW-0807">Transducer</keyword>
<protein>
    <submittedName>
        <fullName evidence="7">Methyl-accepting chemotaxis protein</fullName>
    </submittedName>
</protein>
<keyword evidence="1" id="KW-0488">Methylation</keyword>
<accession>A0ABQ6ZIS9</accession>
<evidence type="ECO:0000256" key="2">
    <source>
        <dbReference type="ARBA" id="ARBA00029447"/>
    </source>
</evidence>
<dbReference type="InterPro" id="IPR041395">
    <property type="entry name" value="McpB_HAMP_3rd"/>
</dbReference>
<keyword evidence="4" id="KW-0472">Membrane</keyword>
<comment type="caution">
    <text evidence="7">The sequence shown here is derived from an EMBL/GenBank/DDBJ whole genome shotgun (WGS) entry which is preliminary data.</text>
</comment>
<dbReference type="EMBL" id="PDWW01000007">
    <property type="protein sequence ID" value="KAF1725855.1"/>
    <property type="molecule type" value="Genomic_DNA"/>
</dbReference>
<dbReference type="SUPFAM" id="SSF158472">
    <property type="entry name" value="HAMP domain-like"/>
    <property type="match status" value="1"/>
</dbReference>